<proteinExistence type="predicted"/>
<reference evidence="1" key="1">
    <citation type="journal article" date="2018" name="Genome Biol.">
        <title>SKESA: strategic k-mer extension for scrupulous assemblies.</title>
        <authorList>
            <person name="Souvorov A."/>
            <person name="Agarwala R."/>
            <person name="Lipman D.J."/>
        </authorList>
    </citation>
    <scope>NUCLEOTIDE SEQUENCE</scope>
    <source>
        <strain evidence="1">Salmonella enterica</strain>
    </source>
</reference>
<dbReference type="InterPro" id="IPR009387">
    <property type="entry name" value="HigB-2"/>
</dbReference>
<dbReference type="PIRSF" id="PIRSF039032">
    <property type="entry name" value="HigB-2"/>
    <property type="match status" value="1"/>
</dbReference>
<reference evidence="1" key="2">
    <citation type="submission" date="2019-10" db="EMBL/GenBank/DDBJ databases">
        <authorList>
            <consortium name="NCBI Pathogen Detection Project"/>
        </authorList>
    </citation>
    <scope>NUCLEOTIDE SEQUENCE</scope>
    <source>
        <strain evidence="1">Salmonella enterica</strain>
    </source>
</reference>
<evidence type="ECO:0000313" key="1">
    <source>
        <dbReference type="EMBL" id="HAB3965378.1"/>
    </source>
</evidence>
<comment type="caution">
    <text evidence="1">The sequence shown here is derived from an EMBL/GenBank/DDBJ whole genome shotgun (WGS) entry which is preliminary data.</text>
</comment>
<dbReference type="AlphaFoldDB" id="A0A6Y1QRP3"/>
<accession>A0A6Y1QRP3</accession>
<organism evidence="1">
    <name type="scientific">Salmonella diarizonae</name>
    <dbReference type="NCBI Taxonomy" id="59204"/>
    <lineage>
        <taxon>Bacteria</taxon>
        <taxon>Pseudomonadati</taxon>
        <taxon>Pseudomonadota</taxon>
        <taxon>Gammaproteobacteria</taxon>
        <taxon>Enterobacterales</taxon>
        <taxon>Enterobacteriaceae</taxon>
        <taxon>Salmonella</taxon>
    </lineage>
</organism>
<dbReference type="EMBL" id="DAAGOZ010000020">
    <property type="protein sequence ID" value="HAB3965378.1"/>
    <property type="molecule type" value="Genomic_DNA"/>
</dbReference>
<protein>
    <submittedName>
        <fullName evidence="1">Type II toxin-antitoxin system RelE/ParE family toxin</fullName>
    </submittedName>
</protein>
<sequence>MEYLEFIETPTFSCLRKDLMKDDDFQKFQSYLLEHHEKGDTISHTGGCKKIRWGREGMGKRGGVRIIYFVRNLSGRIYLLLIYPKNCMEDLTQEQKAEMKNIVQKLK</sequence>
<dbReference type="Pfam" id="PF06296">
    <property type="entry name" value="RelE"/>
    <property type="match status" value="1"/>
</dbReference>
<name>A0A6Y1QRP3_SALDZ</name>
<gene>
    <name evidence="1" type="ORF">GBX62_15385</name>
</gene>